<gene>
    <name evidence="3" type="ORF">SARC_12397</name>
</gene>
<feature type="non-terminal residue" evidence="3">
    <location>
        <position position="55"/>
    </location>
</feature>
<dbReference type="RefSeq" id="XP_014148974.1">
    <property type="nucleotide sequence ID" value="XM_014293499.1"/>
</dbReference>
<evidence type="ECO:0000256" key="1">
    <source>
        <dbReference type="SAM" id="Coils"/>
    </source>
</evidence>
<evidence type="ECO:0000256" key="2">
    <source>
        <dbReference type="SAM" id="MobiDB-lite"/>
    </source>
</evidence>
<keyword evidence="4" id="KW-1185">Reference proteome</keyword>
<protein>
    <submittedName>
        <fullName evidence="3">Uncharacterized protein</fullName>
    </submittedName>
</protein>
<name>A0A0L0FE91_9EUKA</name>
<dbReference type="Gene3D" id="1.10.287.1060">
    <property type="entry name" value="ESAT-6-like"/>
    <property type="match status" value="1"/>
</dbReference>
<proteinExistence type="predicted"/>
<dbReference type="GeneID" id="25912901"/>
<evidence type="ECO:0000313" key="3">
    <source>
        <dbReference type="EMBL" id="KNC75072.1"/>
    </source>
</evidence>
<accession>A0A0L0FE91</accession>
<dbReference type="OrthoDB" id="5592979at2759"/>
<keyword evidence="1" id="KW-0175">Coiled coil</keyword>
<feature type="region of interest" description="Disordered" evidence="2">
    <location>
        <begin position="1"/>
        <end position="20"/>
    </location>
</feature>
<dbReference type="Proteomes" id="UP000054560">
    <property type="component" value="Unassembled WGS sequence"/>
</dbReference>
<evidence type="ECO:0000313" key="4">
    <source>
        <dbReference type="Proteomes" id="UP000054560"/>
    </source>
</evidence>
<feature type="coiled-coil region" evidence="1">
    <location>
        <begin position="28"/>
        <end position="55"/>
    </location>
</feature>
<organism evidence="3 4">
    <name type="scientific">Sphaeroforma arctica JP610</name>
    <dbReference type="NCBI Taxonomy" id="667725"/>
    <lineage>
        <taxon>Eukaryota</taxon>
        <taxon>Ichthyosporea</taxon>
        <taxon>Ichthyophonida</taxon>
        <taxon>Sphaeroforma</taxon>
    </lineage>
</organism>
<dbReference type="AlphaFoldDB" id="A0A0L0FE91"/>
<sequence>MKLFSKAKKAPPASESIQNLRQTQDMLMKRQTHLNKKIQDELESAKKLNKAGNKK</sequence>
<dbReference type="EMBL" id="KQ243869">
    <property type="protein sequence ID" value="KNC75072.1"/>
    <property type="molecule type" value="Genomic_DNA"/>
</dbReference>
<reference evidence="3 4" key="1">
    <citation type="submission" date="2011-02" db="EMBL/GenBank/DDBJ databases">
        <title>The Genome Sequence of Sphaeroforma arctica JP610.</title>
        <authorList>
            <consortium name="The Broad Institute Genome Sequencing Platform"/>
            <person name="Russ C."/>
            <person name="Cuomo C."/>
            <person name="Young S.K."/>
            <person name="Zeng Q."/>
            <person name="Gargeya S."/>
            <person name="Alvarado L."/>
            <person name="Berlin A."/>
            <person name="Chapman S.B."/>
            <person name="Chen Z."/>
            <person name="Freedman E."/>
            <person name="Gellesch M."/>
            <person name="Goldberg J."/>
            <person name="Griggs A."/>
            <person name="Gujja S."/>
            <person name="Heilman E."/>
            <person name="Heiman D."/>
            <person name="Howarth C."/>
            <person name="Mehta T."/>
            <person name="Neiman D."/>
            <person name="Pearson M."/>
            <person name="Roberts A."/>
            <person name="Saif S."/>
            <person name="Shea T."/>
            <person name="Shenoy N."/>
            <person name="Sisk P."/>
            <person name="Stolte C."/>
            <person name="Sykes S."/>
            <person name="White J."/>
            <person name="Yandava C."/>
            <person name="Burger G."/>
            <person name="Gray M.W."/>
            <person name="Holland P.W.H."/>
            <person name="King N."/>
            <person name="Lang F.B.F."/>
            <person name="Roger A.J."/>
            <person name="Ruiz-Trillo I."/>
            <person name="Haas B."/>
            <person name="Nusbaum C."/>
            <person name="Birren B."/>
        </authorList>
    </citation>
    <scope>NUCLEOTIDE SEQUENCE [LARGE SCALE GENOMIC DNA]</scope>
    <source>
        <strain evidence="3 4">JP610</strain>
    </source>
</reference>